<dbReference type="InterPro" id="IPR050482">
    <property type="entry name" value="Sensor_HK_TwoCompSys"/>
</dbReference>
<keyword evidence="9" id="KW-1133">Transmembrane helix</keyword>
<evidence type="ECO:0000256" key="5">
    <source>
        <dbReference type="ARBA" id="ARBA00022741"/>
    </source>
</evidence>
<dbReference type="PROSITE" id="PS50109">
    <property type="entry name" value="HIS_KIN"/>
    <property type="match status" value="1"/>
</dbReference>
<keyword evidence="10" id="KW-0732">Signal</keyword>
<evidence type="ECO:0000256" key="2">
    <source>
        <dbReference type="ARBA" id="ARBA00012438"/>
    </source>
</evidence>
<feature type="signal peptide" evidence="10">
    <location>
        <begin position="1"/>
        <end position="19"/>
    </location>
</feature>
<evidence type="ECO:0000313" key="12">
    <source>
        <dbReference type="EMBL" id="GGG39786.1"/>
    </source>
</evidence>
<keyword evidence="13" id="KW-1185">Reference proteome</keyword>
<dbReference type="Pfam" id="PF07730">
    <property type="entry name" value="HisKA_3"/>
    <property type="match status" value="1"/>
</dbReference>
<dbReference type="Gene3D" id="1.25.40.10">
    <property type="entry name" value="Tetratricopeptide repeat domain"/>
    <property type="match status" value="2"/>
</dbReference>
<evidence type="ECO:0000313" key="13">
    <source>
        <dbReference type="Proteomes" id="UP000625976"/>
    </source>
</evidence>
<dbReference type="EC" id="2.7.13.3" evidence="2"/>
<evidence type="ECO:0000256" key="3">
    <source>
        <dbReference type="ARBA" id="ARBA00022553"/>
    </source>
</evidence>
<gene>
    <name evidence="12" type="ORF">GCM10010976_09300</name>
</gene>
<keyword evidence="8" id="KW-0902">Two-component regulatory system</keyword>
<reference evidence="12" key="2">
    <citation type="submission" date="2020-09" db="EMBL/GenBank/DDBJ databases">
        <authorList>
            <person name="Sun Q."/>
            <person name="Zhou Y."/>
        </authorList>
    </citation>
    <scope>NUCLEOTIDE SEQUENCE</scope>
    <source>
        <strain evidence="12">CGMCC 1.12751</strain>
    </source>
</reference>
<dbReference type="GO" id="GO:0000155">
    <property type="term" value="F:phosphorelay sensor kinase activity"/>
    <property type="evidence" value="ECO:0007669"/>
    <property type="project" value="InterPro"/>
</dbReference>
<keyword evidence="3" id="KW-0597">Phosphoprotein</keyword>
<dbReference type="InterPro" id="IPR011990">
    <property type="entry name" value="TPR-like_helical_dom_sf"/>
</dbReference>
<protein>
    <recommendedName>
        <fullName evidence="2">histidine kinase</fullName>
        <ecNumber evidence="2">2.7.13.3</ecNumber>
    </recommendedName>
</protein>
<dbReference type="InterPro" id="IPR011712">
    <property type="entry name" value="Sig_transdc_His_kin_sub3_dim/P"/>
</dbReference>
<keyword evidence="9" id="KW-0812">Transmembrane</keyword>
<keyword evidence="6" id="KW-0418">Kinase</keyword>
<name>A0A917GDV9_9FLAO</name>
<comment type="caution">
    <text evidence="12">The sequence shown here is derived from an EMBL/GenBank/DDBJ whole genome shotgun (WGS) entry which is preliminary data.</text>
</comment>
<organism evidence="12 13">
    <name type="scientific">Bizionia arctica</name>
    <dbReference type="NCBI Taxonomy" id="1495645"/>
    <lineage>
        <taxon>Bacteria</taxon>
        <taxon>Pseudomonadati</taxon>
        <taxon>Bacteroidota</taxon>
        <taxon>Flavobacteriia</taxon>
        <taxon>Flavobacteriales</taxon>
        <taxon>Flavobacteriaceae</taxon>
        <taxon>Bizionia</taxon>
    </lineage>
</organism>
<evidence type="ECO:0000259" key="11">
    <source>
        <dbReference type="PROSITE" id="PS50109"/>
    </source>
</evidence>
<dbReference type="Gene3D" id="3.30.565.10">
    <property type="entry name" value="Histidine kinase-like ATPase, C-terminal domain"/>
    <property type="match status" value="1"/>
</dbReference>
<dbReference type="Pfam" id="PF02518">
    <property type="entry name" value="HATPase_c"/>
    <property type="match status" value="1"/>
</dbReference>
<evidence type="ECO:0000256" key="9">
    <source>
        <dbReference type="SAM" id="Phobius"/>
    </source>
</evidence>
<dbReference type="AlphaFoldDB" id="A0A917GDV9"/>
<dbReference type="GO" id="GO:0046983">
    <property type="term" value="F:protein dimerization activity"/>
    <property type="evidence" value="ECO:0007669"/>
    <property type="project" value="InterPro"/>
</dbReference>
<evidence type="ECO:0000256" key="6">
    <source>
        <dbReference type="ARBA" id="ARBA00022777"/>
    </source>
</evidence>
<dbReference type="Gene3D" id="1.20.5.1930">
    <property type="match status" value="1"/>
</dbReference>
<dbReference type="InterPro" id="IPR005467">
    <property type="entry name" value="His_kinase_dom"/>
</dbReference>
<dbReference type="SUPFAM" id="SSF55874">
    <property type="entry name" value="ATPase domain of HSP90 chaperone/DNA topoisomerase II/histidine kinase"/>
    <property type="match status" value="1"/>
</dbReference>
<dbReference type="SMART" id="SM00387">
    <property type="entry name" value="HATPase_c"/>
    <property type="match status" value="1"/>
</dbReference>
<dbReference type="PANTHER" id="PTHR24421">
    <property type="entry name" value="NITRATE/NITRITE SENSOR PROTEIN NARX-RELATED"/>
    <property type="match status" value="1"/>
</dbReference>
<dbReference type="InterPro" id="IPR019734">
    <property type="entry name" value="TPR_rpt"/>
</dbReference>
<feature type="chain" id="PRO_5037204595" description="histidine kinase" evidence="10">
    <location>
        <begin position="20"/>
        <end position="674"/>
    </location>
</feature>
<dbReference type="InterPro" id="IPR036890">
    <property type="entry name" value="HATPase_C_sf"/>
</dbReference>
<keyword evidence="5" id="KW-0547">Nucleotide-binding</keyword>
<dbReference type="EMBL" id="BMFQ01000001">
    <property type="protein sequence ID" value="GGG39786.1"/>
    <property type="molecule type" value="Genomic_DNA"/>
</dbReference>
<dbReference type="CDD" id="cd16917">
    <property type="entry name" value="HATPase_UhpB-NarQ-NarX-like"/>
    <property type="match status" value="1"/>
</dbReference>
<feature type="transmembrane region" description="Helical" evidence="9">
    <location>
        <begin position="418"/>
        <end position="438"/>
    </location>
</feature>
<evidence type="ECO:0000256" key="8">
    <source>
        <dbReference type="ARBA" id="ARBA00023012"/>
    </source>
</evidence>
<dbReference type="RefSeq" id="WP_188462315.1">
    <property type="nucleotide sequence ID" value="NZ_BMFQ01000001.1"/>
</dbReference>
<dbReference type="Proteomes" id="UP000625976">
    <property type="component" value="Unassembled WGS sequence"/>
</dbReference>
<dbReference type="SMART" id="SM00028">
    <property type="entry name" value="TPR"/>
    <property type="match status" value="4"/>
</dbReference>
<dbReference type="PANTHER" id="PTHR24421:SF10">
    <property type="entry name" value="NITRATE_NITRITE SENSOR PROTEIN NARQ"/>
    <property type="match status" value="1"/>
</dbReference>
<reference evidence="12" key="1">
    <citation type="journal article" date="2014" name="Int. J. Syst. Evol. Microbiol.">
        <title>Complete genome sequence of Corynebacterium casei LMG S-19264T (=DSM 44701T), isolated from a smear-ripened cheese.</title>
        <authorList>
            <consortium name="US DOE Joint Genome Institute (JGI-PGF)"/>
            <person name="Walter F."/>
            <person name="Albersmeier A."/>
            <person name="Kalinowski J."/>
            <person name="Ruckert C."/>
        </authorList>
    </citation>
    <scope>NUCLEOTIDE SEQUENCE</scope>
    <source>
        <strain evidence="12">CGMCC 1.12751</strain>
    </source>
</reference>
<evidence type="ECO:0000256" key="7">
    <source>
        <dbReference type="ARBA" id="ARBA00022840"/>
    </source>
</evidence>
<evidence type="ECO:0000256" key="1">
    <source>
        <dbReference type="ARBA" id="ARBA00000085"/>
    </source>
</evidence>
<dbReference type="GO" id="GO:0005524">
    <property type="term" value="F:ATP binding"/>
    <property type="evidence" value="ECO:0007669"/>
    <property type="project" value="UniProtKB-KW"/>
</dbReference>
<evidence type="ECO:0000256" key="10">
    <source>
        <dbReference type="SAM" id="SignalP"/>
    </source>
</evidence>
<dbReference type="SUPFAM" id="SSF48452">
    <property type="entry name" value="TPR-like"/>
    <property type="match status" value="1"/>
</dbReference>
<sequence length="674" mass="78073">MYYKIVFILSLFLSLPLKAQNTPSNTLLDSISYYRNLAQIDLDADKRLYYIKYAIKLSEASKQDSTILKSKRILATLYLRERNVDSLFDLNHENLKLATKINDSLALGYINNVLGWYHKQKEQKDSAYFYFYNASKLFKKLNKSQKEAEVLASMADIQFEERDYIGCEQNAFNAIRIYQNLPDSEVKFDNLWALYNLIAIASDELGIYDKAIEYHEKALTYSDKIQDNFIYTLYSNSNIALIYKELKQYDKALKIYQNLFQNKKILLKEPENYSLILGDYAYIKHLSKKYSLDEIGDMFSEAYQISDSIQDPYSMMSVSLNASEFYLDQDNKDSALFFANKAYTLGLETSSNNVILKSLMLKSKIEDEVSAKTHLTEYVILSDSLQNKERAIRNKFARIEFETDQIVEKNIQISKERLWLLFLSIGLIFTLLLLYIIVTQRTKNKELKFNQQQQETNEEIYNLMLSQQDQIDEARVAEKKRISQEMHDGILGRLFGIRLSLDSLNMSSKPEAIDSREKYLGDLKEIEEDIRKVSHELNTDFVSGSNYISIIKTLLETQTKAYQLNYVLRNDDNIDWDGISNKTKIHYYRIIQESIQNIYKHANATEIHISFNQINNVICLAIADNGTGFDVNKARKGIGLKNINSRVKEIDGELDIISSMDSGTTLTIKAPILT</sequence>
<proteinExistence type="predicted"/>
<feature type="domain" description="Histidine kinase" evidence="11">
    <location>
        <begin position="589"/>
        <end position="674"/>
    </location>
</feature>
<dbReference type="GO" id="GO:0016020">
    <property type="term" value="C:membrane"/>
    <property type="evidence" value="ECO:0007669"/>
    <property type="project" value="InterPro"/>
</dbReference>
<dbReference type="InterPro" id="IPR003594">
    <property type="entry name" value="HATPase_dom"/>
</dbReference>
<evidence type="ECO:0000256" key="4">
    <source>
        <dbReference type="ARBA" id="ARBA00022679"/>
    </source>
</evidence>
<comment type="catalytic activity">
    <reaction evidence="1">
        <text>ATP + protein L-histidine = ADP + protein N-phospho-L-histidine.</text>
        <dbReference type="EC" id="2.7.13.3"/>
    </reaction>
</comment>
<keyword evidence="4" id="KW-0808">Transferase</keyword>
<keyword evidence="7" id="KW-0067">ATP-binding</keyword>
<accession>A0A917GDV9</accession>
<keyword evidence="9" id="KW-0472">Membrane</keyword>